<comment type="caution">
    <text evidence="2">The sequence shown here is derived from an EMBL/GenBank/DDBJ whole genome shotgun (WGS) entry which is preliminary data.</text>
</comment>
<name>A0A8J1TBI7_OWEFU</name>
<gene>
    <name evidence="2" type="ORF">OFUS_LOCUS23706</name>
</gene>
<evidence type="ECO:0000313" key="3">
    <source>
        <dbReference type="Proteomes" id="UP000749559"/>
    </source>
</evidence>
<dbReference type="Gene3D" id="1.25.40.20">
    <property type="entry name" value="Ankyrin repeat-containing domain"/>
    <property type="match status" value="1"/>
</dbReference>
<dbReference type="EMBL" id="CAIIXF020000011">
    <property type="protein sequence ID" value="CAH1799729.1"/>
    <property type="molecule type" value="Genomic_DNA"/>
</dbReference>
<keyword evidence="3" id="KW-1185">Reference proteome</keyword>
<feature type="region of interest" description="Disordered" evidence="1">
    <location>
        <begin position="1"/>
        <end position="42"/>
    </location>
</feature>
<proteinExistence type="predicted"/>
<dbReference type="InterPro" id="IPR036770">
    <property type="entry name" value="Ankyrin_rpt-contain_sf"/>
</dbReference>
<feature type="compositionally biased region" description="Low complexity" evidence="1">
    <location>
        <begin position="12"/>
        <end position="25"/>
    </location>
</feature>
<organism evidence="2 3">
    <name type="scientific">Owenia fusiformis</name>
    <name type="common">Polychaete worm</name>
    <dbReference type="NCBI Taxonomy" id="6347"/>
    <lineage>
        <taxon>Eukaryota</taxon>
        <taxon>Metazoa</taxon>
        <taxon>Spiralia</taxon>
        <taxon>Lophotrochozoa</taxon>
        <taxon>Annelida</taxon>
        <taxon>Polychaeta</taxon>
        <taxon>Sedentaria</taxon>
        <taxon>Canalipalpata</taxon>
        <taxon>Sabellida</taxon>
        <taxon>Oweniida</taxon>
        <taxon>Oweniidae</taxon>
        <taxon>Owenia</taxon>
    </lineage>
</organism>
<protein>
    <submittedName>
        <fullName evidence="2">Uncharacterized protein</fullName>
    </submittedName>
</protein>
<sequence length="192" mass="21453">MAEPKTSYIYCPRSPSYSPASPSNSQTPPSLNSPLPYRRPGSSETFWRKSGLSYSAYECPYDLTLTEDSENRETQETCQLATDGNGETCHFATDDHVEIQGTCQLPTDEEVYNIIIQQDVQKLQELIDNGLNVNHKLKLRQTIIIIDTVPGNRVPLTNCTLLIAAISTQKEEIVACLIKNNCDIQVRAKLTD</sequence>
<dbReference type="AlphaFoldDB" id="A0A8J1TBI7"/>
<dbReference type="Proteomes" id="UP000749559">
    <property type="component" value="Unassembled WGS sequence"/>
</dbReference>
<reference evidence="2" key="1">
    <citation type="submission" date="2022-03" db="EMBL/GenBank/DDBJ databases">
        <authorList>
            <person name="Martin C."/>
        </authorList>
    </citation>
    <scope>NUCLEOTIDE SEQUENCE</scope>
</reference>
<evidence type="ECO:0000313" key="2">
    <source>
        <dbReference type="EMBL" id="CAH1799729.1"/>
    </source>
</evidence>
<accession>A0A8J1TBI7</accession>
<evidence type="ECO:0000256" key="1">
    <source>
        <dbReference type="SAM" id="MobiDB-lite"/>
    </source>
</evidence>